<evidence type="ECO:0000313" key="1">
    <source>
        <dbReference type="EMBL" id="MET3773437.1"/>
    </source>
</evidence>
<gene>
    <name evidence="1" type="ORF">ABIC98_003101</name>
</gene>
<keyword evidence="1" id="KW-0436">Ligase</keyword>
<sequence>MSTTNLSTFDTLLIANRGEIACRIIDSARKLGLRTVAVFSEADRGARHVRLADEAVLLGPAPAKESYLKVDALLDAAASTGAGAIHPGYGFLSEDAAFAEAVEAAGLVFVGPTAEQLRIFGTKHTARDAARAAGVPMIAGSGLLEDVDAAVAASQAIGFPLMLKATGGGGGIGMTVCRTEAELVESFPRVARLAGASFGTAGVFAERYVENARHIEVQVFGDGKGRVVSLGDRDCSLQRRHQKVLEEAPAPDLPDSLRQELHRTSRALCASLNYRSAGTVEFVYDSARQEASFLEVNARLQVEHPVTEAVTGVDLVEWMLRLAQGGGEAKSVLAGLPDGLPVSGSAVEARVYAEDPARNFQPSAGTVTNAEFPATNGVRVDAWVETGTDVSTNYDPLLGKVITSGATRGEAFDRLAAALAGTRIDGIETNLGMLRAVTGLDVVRSVGHSTSTLDSVGDPEPRITVNRPGLQTSVQDWPGRTGLWQIGVPPSGPMDDLSFRLGNTALGNPEGAPGLEFTMTGPSLTFTHATTVCVTGADVTLTVDGTEVPAWTPVTVPAGGTLDVGTAAGHGLRGYILFQGGLDIPEYLGSASTFTLGQFGGHAGRVLRAGDVLRAVQSPTGTVAGAVPLDSRPALTSVWELAVTEGPHGAPEFFQREDIDELYAAEYEVHFNSARTGVRLTGPKPRWARTDGGEAGLHPSNIHDTAYSVGALDFTGDTPILLGPDGPSLGGFVCPVTVVTADRWKLGQLRPGDKVRFVPVKASQAPSAKDLGPGRQLLLPGSAGWQAGLPAERDGDDGVLGRVPEGSGRPAVTYRRSGDDNLLVEYGDMVLDLGLRARVHALHQHIEQLRVPGIVDLTPGIRSLQIKVDPSVLPTRKLLGMVREIEAALPASSELVVPSRTVRLPLSWDDPATREAIERYMAGVRDDAPWCPWNIEFIRRINGLDSVNDVFDTVFNAEYLVLGLGDVYLGAPVATPLDPRHRLVTTKYNPARTWTPENAVGIGGAYMCIYGMEGPGGYQFVGRTTQVWSRYADSAPFEPGSPWLLRFFDRISWYPVSPEELLDLRADMAAGRGRGIEIEDGTFSLADHELFLEENRESITAFREKQGAAFAVERQAWADAGEFDRAEALAAVVAPAADEVVVPEGGSLVTAPFAASVWKVDVAEGDLVVKGQPLVSLEAMKMETVLEAPCDGVVLRVLPAAGSQVVAGEAVVVLGGTDLEPAGMESPQLEEAAV</sequence>
<organism evidence="1 2">
    <name type="scientific">Arthrobacter nitrophenolicus</name>
    <dbReference type="NCBI Taxonomy" id="683150"/>
    <lineage>
        <taxon>Bacteria</taxon>
        <taxon>Bacillati</taxon>
        <taxon>Actinomycetota</taxon>
        <taxon>Actinomycetes</taxon>
        <taxon>Micrococcales</taxon>
        <taxon>Micrococcaceae</taxon>
        <taxon>Arthrobacter</taxon>
    </lineage>
</organism>
<name>A0ACC6TII3_9MICC</name>
<proteinExistence type="predicted"/>
<dbReference type="EC" id="6.3.4.6" evidence="1"/>
<dbReference type="EMBL" id="JBEPNJ010000014">
    <property type="protein sequence ID" value="MET3773437.1"/>
    <property type="molecule type" value="Genomic_DNA"/>
</dbReference>
<accession>A0ACC6TII3</accession>
<evidence type="ECO:0000313" key="2">
    <source>
        <dbReference type="Proteomes" id="UP001549207"/>
    </source>
</evidence>
<comment type="caution">
    <text evidence="1">The sequence shown here is derived from an EMBL/GenBank/DDBJ whole genome shotgun (WGS) entry which is preliminary data.</text>
</comment>
<keyword evidence="2" id="KW-1185">Reference proteome</keyword>
<reference evidence="1" key="1">
    <citation type="submission" date="2024-06" db="EMBL/GenBank/DDBJ databases">
        <title>Genomic Encyclopedia of Type Strains, Phase IV (KMG-IV): sequencing the most valuable type-strain genomes for metagenomic binning, comparative biology and taxonomic classification.</title>
        <authorList>
            <person name="Goeker M."/>
        </authorList>
    </citation>
    <scope>NUCLEOTIDE SEQUENCE</scope>
    <source>
        <strain evidence="1">SJCon</strain>
    </source>
</reference>
<protein>
    <submittedName>
        <fullName evidence="1">Urea carboxylase</fullName>
        <ecNumber evidence="1">6.3.4.6</ecNumber>
    </submittedName>
</protein>
<dbReference type="Proteomes" id="UP001549207">
    <property type="component" value="Unassembled WGS sequence"/>
</dbReference>